<dbReference type="Proteomes" id="UP000483820">
    <property type="component" value="Chromosome X"/>
</dbReference>
<sequence>MSTINATVCSSISGGNGTTLDAIQMMNACNKLNEVKQKISEERKVGISSKVFPMLEQQKYYLAQIIRIGAEPYSTENSFVVANNYAFVHHLQSKIDCIPK</sequence>
<protein>
    <submittedName>
        <fullName evidence="1">Uncharacterized protein</fullName>
    </submittedName>
</protein>
<name>A0A6A5G1B9_CAERE</name>
<dbReference type="KEGG" id="crq:GCK72_025213"/>
<evidence type="ECO:0000313" key="2">
    <source>
        <dbReference type="Proteomes" id="UP000483820"/>
    </source>
</evidence>
<dbReference type="CTD" id="9822719"/>
<evidence type="ECO:0000313" key="1">
    <source>
        <dbReference type="EMBL" id="KAF1748746.1"/>
    </source>
</evidence>
<reference evidence="1 2" key="1">
    <citation type="submission" date="2019-12" db="EMBL/GenBank/DDBJ databases">
        <title>Chromosome-level assembly of the Caenorhabditis remanei genome.</title>
        <authorList>
            <person name="Teterina A.A."/>
            <person name="Willis J.H."/>
            <person name="Phillips P.C."/>
        </authorList>
    </citation>
    <scope>NUCLEOTIDE SEQUENCE [LARGE SCALE GENOMIC DNA]</scope>
    <source>
        <strain evidence="1 2">PX506</strain>
        <tissue evidence="1">Whole organism</tissue>
    </source>
</reference>
<gene>
    <name evidence="1" type="ORF">GCK72_025213</name>
</gene>
<dbReference type="AlphaFoldDB" id="A0A6A5G1B9"/>
<dbReference type="GeneID" id="9822719"/>
<organism evidence="1 2">
    <name type="scientific">Caenorhabditis remanei</name>
    <name type="common">Caenorhabditis vulgaris</name>
    <dbReference type="NCBI Taxonomy" id="31234"/>
    <lineage>
        <taxon>Eukaryota</taxon>
        <taxon>Metazoa</taxon>
        <taxon>Ecdysozoa</taxon>
        <taxon>Nematoda</taxon>
        <taxon>Chromadorea</taxon>
        <taxon>Rhabditida</taxon>
        <taxon>Rhabditina</taxon>
        <taxon>Rhabditomorpha</taxon>
        <taxon>Rhabditoidea</taxon>
        <taxon>Rhabditidae</taxon>
        <taxon>Peloderinae</taxon>
        <taxon>Caenorhabditis</taxon>
    </lineage>
</organism>
<dbReference type="EMBL" id="WUAV01000006">
    <property type="protein sequence ID" value="KAF1748746.1"/>
    <property type="molecule type" value="Genomic_DNA"/>
</dbReference>
<dbReference type="RefSeq" id="XP_003093401.2">
    <property type="nucleotide sequence ID" value="XM_003093353.2"/>
</dbReference>
<accession>A0A6A5G1B9</accession>
<comment type="caution">
    <text evidence="1">The sequence shown here is derived from an EMBL/GenBank/DDBJ whole genome shotgun (WGS) entry which is preliminary data.</text>
</comment>
<proteinExistence type="predicted"/>